<keyword evidence="1" id="KW-0067">ATP-binding</keyword>
<dbReference type="Proteomes" id="UP000749471">
    <property type="component" value="Unassembled WGS sequence"/>
</dbReference>
<evidence type="ECO:0000313" key="2">
    <source>
        <dbReference type="Proteomes" id="UP000749471"/>
    </source>
</evidence>
<dbReference type="PANTHER" id="PTHR37807:SF3">
    <property type="entry name" value="OS07G0160300 PROTEIN"/>
    <property type="match status" value="1"/>
</dbReference>
<dbReference type="EMBL" id="JAHLPM010000012">
    <property type="protein sequence ID" value="MBU5439193.1"/>
    <property type="molecule type" value="Genomic_DNA"/>
</dbReference>
<dbReference type="Pfam" id="PF13671">
    <property type="entry name" value="AAA_33"/>
    <property type="match status" value="1"/>
</dbReference>
<proteinExistence type="predicted"/>
<organism evidence="1 2">
    <name type="scientific">Tissierella simiarum</name>
    <dbReference type="NCBI Taxonomy" id="2841534"/>
    <lineage>
        <taxon>Bacteria</taxon>
        <taxon>Bacillati</taxon>
        <taxon>Bacillota</taxon>
        <taxon>Tissierellia</taxon>
        <taxon>Tissierellales</taxon>
        <taxon>Tissierellaceae</taxon>
        <taxon>Tissierella</taxon>
    </lineage>
</organism>
<accession>A0ABS6EAI4</accession>
<sequence length="169" mass="19229">MFLLQMAGYPGGGKSTISKMIAKHLNVIVIDRDIIKTSMINSKVPNDIVADASYSVVFDLAEFYLDMNISVIIDTPCYYEESLNNGIKIAKMYGAAYKYIECKVEDYSIIKERISSRNGLVSQIKNTTEENFNNSKDKSKKLSDGNYLVIDTTLDMNYNMEIIRRYLEV</sequence>
<keyword evidence="1" id="KW-0547">Nucleotide-binding</keyword>
<name>A0ABS6EAI4_9FIRM</name>
<protein>
    <submittedName>
        <fullName evidence="1">ATP-binding protein</fullName>
    </submittedName>
</protein>
<dbReference type="GO" id="GO:0005524">
    <property type="term" value="F:ATP binding"/>
    <property type="evidence" value="ECO:0007669"/>
    <property type="project" value="UniProtKB-KW"/>
</dbReference>
<reference evidence="1 2" key="1">
    <citation type="submission" date="2021-06" db="EMBL/GenBank/DDBJ databases">
        <authorList>
            <person name="Sun Q."/>
            <person name="Li D."/>
        </authorList>
    </citation>
    <scope>NUCLEOTIDE SEQUENCE [LARGE SCALE GENOMIC DNA]</scope>
    <source>
        <strain evidence="1 2">MSJ-40</strain>
    </source>
</reference>
<evidence type="ECO:0000313" key="1">
    <source>
        <dbReference type="EMBL" id="MBU5439193.1"/>
    </source>
</evidence>
<dbReference type="PANTHER" id="PTHR37807">
    <property type="entry name" value="OS07G0160300 PROTEIN"/>
    <property type="match status" value="1"/>
</dbReference>
<comment type="caution">
    <text evidence="1">The sequence shown here is derived from an EMBL/GenBank/DDBJ whole genome shotgun (WGS) entry which is preliminary data.</text>
</comment>
<gene>
    <name evidence="1" type="ORF">KQI42_14315</name>
</gene>
<keyword evidence="2" id="KW-1185">Reference proteome</keyword>
<dbReference type="RefSeq" id="WP_216520893.1">
    <property type="nucleotide sequence ID" value="NZ_JAHLPM010000012.1"/>
</dbReference>